<organism evidence="2 3">
    <name type="scientific">Cyanidioschyzon merolae (strain NIES-3377 / 10D)</name>
    <name type="common">Unicellular red alga</name>
    <dbReference type="NCBI Taxonomy" id="280699"/>
    <lineage>
        <taxon>Eukaryota</taxon>
        <taxon>Rhodophyta</taxon>
        <taxon>Bangiophyceae</taxon>
        <taxon>Cyanidiales</taxon>
        <taxon>Cyanidiaceae</taxon>
        <taxon>Cyanidioschyzon</taxon>
    </lineage>
</organism>
<dbReference type="SUPFAM" id="SSF57938">
    <property type="entry name" value="DnaJ/Hsp40 cysteine-rich domain"/>
    <property type="match status" value="1"/>
</dbReference>
<dbReference type="AlphaFoldDB" id="M1V8E6"/>
<dbReference type="KEGG" id="cme:CYME_CMK207C"/>
<evidence type="ECO:0000256" key="1">
    <source>
        <dbReference type="SAM" id="MobiDB-lite"/>
    </source>
</evidence>
<dbReference type="InterPro" id="IPR036410">
    <property type="entry name" value="HSP_DnaJ_Cys-rich_dom_sf"/>
</dbReference>
<dbReference type="EMBL" id="AP006493">
    <property type="protein sequence ID" value="BAM80569.1"/>
    <property type="molecule type" value="Genomic_DNA"/>
</dbReference>
<reference evidence="2 3" key="1">
    <citation type="journal article" date="2004" name="Nature">
        <title>Genome sequence of the ultrasmall unicellular red alga Cyanidioschyzon merolae 10D.</title>
        <authorList>
            <person name="Matsuzaki M."/>
            <person name="Misumi O."/>
            <person name="Shin-i T."/>
            <person name="Maruyama S."/>
            <person name="Takahara M."/>
            <person name="Miyagishima S."/>
            <person name="Mori T."/>
            <person name="Nishida K."/>
            <person name="Yagisawa F."/>
            <person name="Nishida K."/>
            <person name="Yoshida Y."/>
            <person name="Nishimura Y."/>
            <person name="Nakao S."/>
            <person name="Kobayashi T."/>
            <person name="Momoyama Y."/>
            <person name="Higashiyama T."/>
            <person name="Minoda A."/>
            <person name="Sano M."/>
            <person name="Nomoto H."/>
            <person name="Oishi K."/>
            <person name="Hayashi H."/>
            <person name="Ohta F."/>
            <person name="Nishizaka S."/>
            <person name="Haga S."/>
            <person name="Miura S."/>
            <person name="Morishita T."/>
            <person name="Kabeya Y."/>
            <person name="Terasawa K."/>
            <person name="Suzuki Y."/>
            <person name="Ishii Y."/>
            <person name="Asakawa S."/>
            <person name="Takano H."/>
            <person name="Ohta N."/>
            <person name="Kuroiwa H."/>
            <person name="Tanaka K."/>
            <person name="Shimizu N."/>
            <person name="Sugano S."/>
            <person name="Sato N."/>
            <person name="Nozaki H."/>
            <person name="Ogasawara N."/>
            <person name="Kohara Y."/>
            <person name="Kuroiwa T."/>
        </authorList>
    </citation>
    <scope>NUCLEOTIDE SEQUENCE [LARGE SCALE GENOMIC DNA]</scope>
    <source>
        <strain evidence="2 3">10D</strain>
    </source>
</reference>
<dbReference type="GeneID" id="16994324"/>
<feature type="region of interest" description="Disordered" evidence="1">
    <location>
        <begin position="51"/>
        <end position="95"/>
    </location>
</feature>
<protein>
    <submittedName>
        <fullName evidence="2">Uncharacterized protein</fullName>
    </submittedName>
</protein>
<accession>M1V8E6</accession>
<dbReference type="OrthoDB" id="3355217at2759"/>
<dbReference type="Proteomes" id="UP000007014">
    <property type="component" value="Chromosome 11"/>
</dbReference>
<evidence type="ECO:0000313" key="2">
    <source>
        <dbReference type="EMBL" id="BAM80569.1"/>
    </source>
</evidence>
<name>M1V8E6_CYAM1</name>
<evidence type="ECO:0000313" key="3">
    <source>
        <dbReference type="Proteomes" id="UP000007014"/>
    </source>
</evidence>
<reference evidence="2 3" key="2">
    <citation type="journal article" date="2007" name="BMC Biol.">
        <title>A 100%-complete sequence reveals unusually simple genomic features in the hot-spring red alga Cyanidioschyzon merolae.</title>
        <authorList>
            <person name="Nozaki H."/>
            <person name="Takano H."/>
            <person name="Misumi O."/>
            <person name="Terasawa K."/>
            <person name="Matsuzaki M."/>
            <person name="Maruyama S."/>
            <person name="Nishida K."/>
            <person name="Yagisawa F."/>
            <person name="Yoshida Y."/>
            <person name="Fujiwara T."/>
            <person name="Takio S."/>
            <person name="Tamura K."/>
            <person name="Chung S.J."/>
            <person name="Nakamura S."/>
            <person name="Kuroiwa H."/>
            <person name="Tanaka K."/>
            <person name="Sato N."/>
            <person name="Kuroiwa T."/>
        </authorList>
    </citation>
    <scope>NUCLEOTIDE SEQUENCE [LARGE SCALE GENOMIC DNA]</scope>
    <source>
        <strain evidence="2 3">10D</strain>
    </source>
</reference>
<proteinExistence type="predicted"/>
<keyword evidence="3" id="KW-1185">Reference proteome</keyword>
<sequence>MFVSGLPGSIGVRCFSPRREHLRQCCTVRRLQCAAQDLVQPNEEFELVVSDEPLGPPDSADEEATPVAASGRGTGSEAVAPGEGGRTRGERRRSLRSSASWANIFVAPFGRKGTGSRPHLDLRPPSVQTRGASDVITCPDCKGTGLSICYICNGSHFYKPNGEVIECPACHGKGRRTCIHCYGQGKVAELGGDWWKYGVLNWFKRRGKGM</sequence>
<gene>
    <name evidence="2" type="ORF">CYME_CMK207C</name>
</gene>
<dbReference type="RefSeq" id="XP_005536605.1">
    <property type="nucleotide sequence ID" value="XM_005536548.1"/>
</dbReference>